<organism evidence="1 2">
    <name type="scientific">Paenibacillus plantarum</name>
    <dbReference type="NCBI Taxonomy" id="2654975"/>
    <lineage>
        <taxon>Bacteria</taxon>
        <taxon>Bacillati</taxon>
        <taxon>Bacillota</taxon>
        <taxon>Bacilli</taxon>
        <taxon>Bacillales</taxon>
        <taxon>Paenibacillaceae</taxon>
        <taxon>Paenibacillus</taxon>
    </lineage>
</organism>
<protein>
    <recommendedName>
        <fullName evidence="3">PepSY domain-containing protein</fullName>
    </recommendedName>
</protein>
<dbReference type="Gene3D" id="3.10.450.490">
    <property type="match status" value="1"/>
</dbReference>
<keyword evidence="2" id="KW-1185">Reference proteome</keyword>
<dbReference type="EMBL" id="WHNY01000092">
    <property type="protein sequence ID" value="NOU69431.1"/>
    <property type="molecule type" value="Genomic_DNA"/>
</dbReference>
<accession>A0ABX1XLU1</accession>
<evidence type="ECO:0000313" key="1">
    <source>
        <dbReference type="EMBL" id="NOU69431.1"/>
    </source>
</evidence>
<gene>
    <name evidence="1" type="ORF">GC096_36045</name>
</gene>
<evidence type="ECO:0000313" key="2">
    <source>
        <dbReference type="Proteomes" id="UP000653578"/>
    </source>
</evidence>
<sequence>MFTWDLILSLSISLPNLMPAAENIEISQRSQRILESIRAESENTLQVKWNPVTQTPELLDGNLTKPSAHSPGWITFRYLEKIKRLYDLKQLDQDLKIISIDKSATSTKVTMQRQLYKNPVCGDQMIVELDRSGVVQRINGTIHAGLEEQRLGRPMYPAISLEDAKQKANIHDATLKTTNPIHEVSCYLPTRKGIPLVHVLTYEKGGRQVSIRIHSMTGRIIE</sequence>
<dbReference type="RefSeq" id="WP_171637812.1">
    <property type="nucleotide sequence ID" value="NZ_WHNY01000092.1"/>
</dbReference>
<proteinExistence type="predicted"/>
<evidence type="ECO:0008006" key="3">
    <source>
        <dbReference type="Google" id="ProtNLM"/>
    </source>
</evidence>
<dbReference type="Proteomes" id="UP000653578">
    <property type="component" value="Unassembled WGS sequence"/>
</dbReference>
<reference evidence="1 2" key="1">
    <citation type="submission" date="2019-10" db="EMBL/GenBank/DDBJ databases">
        <title>Description of Paenibacillus humi sp. nov.</title>
        <authorList>
            <person name="Carlier A."/>
            <person name="Qi S."/>
        </authorList>
    </citation>
    <scope>NUCLEOTIDE SEQUENCE [LARGE SCALE GENOMIC DNA]</scope>
    <source>
        <strain evidence="1 2">LMG 31461</strain>
    </source>
</reference>
<comment type="caution">
    <text evidence="1">The sequence shown here is derived from an EMBL/GenBank/DDBJ whole genome shotgun (WGS) entry which is preliminary data.</text>
</comment>
<name>A0ABX1XLU1_9BACL</name>